<dbReference type="Gene3D" id="3.40.50.720">
    <property type="entry name" value="NAD(P)-binding Rossmann-like Domain"/>
    <property type="match status" value="1"/>
</dbReference>
<feature type="binding site" evidence="8">
    <location>
        <position position="100"/>
    </location>
    <ligand>
        <name>shikimate</name>
        <dbReference type="ChEBI" id="CHEBI:36208"/>
    </ligand>
</feature>
<dbReference type="Pfam" id="PF01488">
    <property type="entry name" value="Shikimate_DH"/>
    <property type="match status" value="1"/>
</dbReference>
<evidence type="ECO:0000313" key="12">
    <source>
        <dbReference type="EMBL" id="SEO32986.1"/>
    </source>
</evidence>
<dbReference type="EMBL" id="FODJ01000006">
    <property type="protein sequence ID" value="SEO32986.1"/>
    <property type="molecule type" value="Genomic_DNA"/>
</dbReference>
<dbReference type="InterPro" id="IPR036291">
    <property type="entry name" value="NAD(P)-bd_dom_sf"/>
</dbReference>
<feature type="active site" description="Proton acceptor" evidence="8">
    <location>
        <position position="64"/>
    </location>
</feature>
<feature type="binding site" evidence="8">
    <location>
        <begin position="13"/>
        <end position="15"/>
    </location>
    <ligand>
        <name>shikimate</name>
        <dbReference type="ChEBI" id="CHEBI:36208"/>
    </ligand>
</feature>
<feature type="binding site" evidence="8">
    <location>
        <begin position="150"/>
        <end position="155"/>
    </location>
    <ligand>
        <name>NADP(+)</name>
        <dbReference type="ChEBI" id="CHEBI:58349"/>
    </ligand>
</feature>
<evidence type="ECO:0000256" key="2">
    <source>
        <dbReference type="ARBA" id="ARBA00012962"/>
    </source>
</evidence>
<dbReference type="Proteomes" id="UP000199300">
    <property type="component" value="Unassembled WGS sequence"/>
</dbReference>
<proteinExistence type="inferred from homology"/>
<feature type="domain" description="SDH C-terminal" evidence="11">
    <location>
        <begin position="241"/>
        <end position="266"/>
    </location>
</feature>
<keyword evidence="3 8" id="KW-0028">Amino-acid biosynthesis</keyword>
<dbReference type="PANTHER" id="PTHR21089">
    <property type="entry name" value="SHIKIMATE DEHYDROGENASE"/>
    <property type="match status" value="1"/>
</dbReference>
<feature type="binding site" evidence="8">
    <location>
        <position position="248"/>
    </location>
    <ligand>
        <name>shikimate</name>
        <dbReference type="ChEBI" id="CHEBI:36208"/>
    </ligand>
</feature>
<comment type="similarity">
    <text evidence="8">Belongs to the shikimate dehydrogenase family.</text>
</comment>
<dbReference type="GO" id="GO:0009423">
    <property type="term" value="P:chorismate biosynthetic process"/>
    <property type="evidence" value="ECO:0007669"/>
    <property type="project" value="UniProtKB-UniRule"/>
</dbReference>
<comment type="subunit">
    <text evidence="8">Homodimer.</text>
</comment>
<feature type="binding site" evidence="8">
    <location>
        <position position="241"/>
    </location>
    <ligand>
        <name>NADP(+)</name>
        <dbReference type="ChEBI" id="CHEBI:58349"/>
    </ligand>
</feature>
<sequence>MKLGLIGHPIQHSLSPWIHEQFIKQVGGTGGYQLFEMNPATFDQEIRQFKSCQIDGFNVTIPFKERIIPFLDFIEGDAATIGAVNTVVAKNGKWYGYNTDGQGFVQALKKSYPQFFHAGAAVLLLGAGGACRGIYAALAKEGFKKITIANRTIQRAEELASITNHTENVSVVSYLEAERTLQDYTIIINTTSVGMQPDVSNQAISLTNLQDCALVCDIVYRPFWTSFLHQAKSRGASVHHGHEMLLYQGKIAFELWSGVTIDADLILPLFERKIQVDV</sequence>
<comment type="function">
    <text evidence="8">Involved in the biosynthesis of the chorismate, which leads to the biosynthesis of aromatic amino acids. Catalyzes the reversible NADPH linked reduction of 3-dehydroshikimate (DHSA) to yield shikimate (SA).</text>
</comment>
<protein>
    <recommendedName>
        <fullName evidence="2 8">Shikimate dehydrogenase (NADP(+))</fullName>
        <shortName evidence="8">SDH</shortName>
        <ecNumber evidence="2 8">1.1.1.25</ecNumber>
    </recommendedName>
</protein>
<dbReference type="RefSeq" id="WP_091497427.1">
    <property type="nucleotide sequence ID" value="NZ_FODJ01000006.1"/>
</dbReference>
<evidence type="ECO:0000256" key="7">
    <source>
        <dbReference type="ARBA" id="ARBA00049442"/>
    </source>
</evidence>
<evidence type="ECO:0000259" key="9">
    <source>
        <dbReference type="Pfam" id="PF01488"/>
    </source>
</evidence>
<dbReference type="EC" id="1.1.1.25" evidence="2 8"/>
<evidence type="ECO:0000256" key="1">
    <source>
        <dbReference type="ARBA" id="ARBA00004871"/>
    </source>
</evidence>
<accession>A0A1H8NTM5</accession>
<keyword evidence="4 8" id="KW-0521">NADP</keyword>
<dbReference type="PANTHER" id="PTHR21089:SF1">
    <property type="entry name" value="BIFUNCTIONAL 3-DEHYDROQUINATE DEHYDRATASE_SHIKIMATE DEHYDROGENASE, CHLOROPLASTIC"/>
    <property type="match status" value="1"/>
</dbReference>
<evidence type="ECO:0000256" key="5">
    <source>
        <dbReference type="ARBA" id="ARBA00023002"/>
    </source>
</evidence>
<dbReference type="UniPathway" id="UPA00053">
    <property type="reaction ID" value="UER00087"/>
</dbReference>
<dbReference type="GO" id="GO:0005829">
    <property type="term" value="C:cytosol"/>
    <property type="evidence" value="ECO:0007669"/>
    <property type="project" value="TreeGrafter"/>
</dbReference>
<dbReference type="SUPFAM" id="SSF53223">
    <property type="entry name" value="Aminoacid dehydrogenase-like, N-terminal domain"/>
    <property type="match status" value="1"/>
</dbReference>
<dbReference type="GO" id="GO:0008652">
    <property type="term" value="P:amino acid biosynthetic process"/>
    <property type="evidence" value="ECO:0007669"/>
    <property type="project" value="UniProtKB-KW"/>
</dbReference>
<evidence type="ECO:0000256" key="6">
    <source>
        <dbReference type="ARBA" id="ARBA00023141"/>
    </source>
</evidence>
<comment type="catalytic activity">
    <reaction evidence="7 8">
        <text>shikimate + NADP(+) = 3-dehydroshikimate + NADPH + H(+)</text>
        <dbReference type="Rhea" id="RHEA:17737"/>
        <dbReference type="ChEBI" id="CHEBI:15378"/>
        <dbReference type="ChEBI" id="CHEBI:16630"/>
        <dbReference type="ChEBI" id="CHEBI:36208"/>
        <dbReference type="ChEBI" id="CHEBI:57783"/>
        <dbReference type="ChEBI" id="CHEBI:58349"/>
        <dbReference type="EC" id="1.1.1.25"/>
    </reaction>
</comment>
<dbReference type="GO" id="GO:0019632">
    <property type="term" value="P:shikimate metabolic process"/>
    <property type="evidence" value="ECO:0007669"/>
    <property type="project" value="InterPro"/>
</dbReference>
<evidence type="ECO:0000256" key="3">
    <source>
        <dbReference type="ARBA" id="ARBA00022605"/>
    </source>
</evidence>
<dbReference type="InterPro" id="IPR011342">
    <property type="entry name" value="Shikimate_DH"/>
</dbReference>
<evidence type="ECO:0000256" key="8">
    <source>
        <dbReference type="HAMAP-Rule" id="MF_00222"/>
    </source>
</evidence>
<reference evidence="12 13" key="1">
    <citation type="submission" date="2016-10" db="EMBL/GenBank/DDBJ databases">
        <authorList>
            <person name="de Groot N.N."/>
        </authorList>
    </citation>
    <scope>NUCLEOTIDE SEQUENCE [LARGE SCALE GENOMIC DNA]</scope>
    <source>
        <strain evidence="12 13">CGMCC 1.10434</strain>
    </source>
</reference>
<feature type="binding site" evidence="8">
    <location>
        <position position="220"/>
    </location>
    <ligand>
        <name>shikimate</name>
        <dbReference type="ChEBI" id="CHEBI:36208"/>
    </ligand>
</feature>
<keyword evidence="5 8" id="KW-0560">Oxidoreductase</keyword>
<dbReference type="NCBIfam" id="TIGR00507">
    <property type="entry name" value="aroE"/>
    <property type="match status" value="1"/>
</dbReference>
<feature type="domain" description="Quinate/shikimate 5-dehydrogenase/glutamyl-tRNA reductase" evidence="9">
    <location>
        <begin position="118"/>
        <end position="193"/>
    </location>
</feature>
<evidence type="ECO:0000256" key="4">
    <source>
        <dbReference type="ARBA" id="ARBA00022857"/>
    </source>
</evidence>
<dbReference type="CDD" id="cd01065">
    <property type="entry name" value="NAD_bind_Shikimate_DH"/>
    <property type="match status" value="1"/>
</dbReference>
<dbReference type="HAMAP" id="MF_00222">
    <property type="entry name" value="Shikimate_DH_AroE"/>
    <property type="match status" value="1"/>
</dbReference>
<dbReference type="STRING" id="872970.SAMN04488134_106101"/>
<feature type="binding site" evidence="8">
    <location>
        <position position="60"/>
    </location>
    <ligand>
        <name>shikimate</name>
        <dbReference type="ChEBI" id="CHEBI:36208"/>
    </ligand>
</feature>
<dbReference type="InterPro" id="IPR013708">
    <property type="entry name" value="Shikimate_DH-bd_N"/>
</dbReference>
<dbReference type="Gene3D" id="3.40.50.10860">
    <property type="entry name" value="Leucine Dehydrogenase, chain A, domain 1"/>
    <property type="match status" value="1"/>
</dbReference>
<dbReference type="Pfam" id="PF18317">
    <property type="entry name" value="SDH_C"/>
    <property type="match status" value="1"/>
</dbReference>
<dbReference type="SUPFAM" id="SSF51735">
    <property type="entry name" value="NAD(P)-binding Rossmann-fold domains"/>
    <property type="match status" value="1"/>
</dbReference>
<keyword evidence="13" id="KW-1185">Reference proteome</keyword>
<keyword evidence="6 8" id="KW-0057">Aromatic amino acid biosynthesis</keyword>
<feature type="domain" description="Shikimate dehydrogenase substrate binding N-terminal" evidence="10">
    <location>
        <begin position="5"/>
        <end position="87"/>
    </location>
</feature>
<feature type="binding site" evidence="8">
    <location>
        <begin position="126"/>
        <end position="130"/>
    </location>
    <ligand>
        <name>NADP(+)</name>
        <dbReference type="ChEBI" id="CHEBI:58349"/>
    </ligand>
</feature>
<dbReference type="OrthoDB" id="9792692at2"/>
<feature type="binding site" evidence="8">
    <location>
        <position position="218"/>
    </location>
    <ligand>
        <name>NADP(+)</name>
        <dbReference type="ChEBI" id="CHEBI:58349"/>
    </ligand>
</feature>
<comment type="pathway">
    <text evidence="1 8">Metabolic intermediate biosynthesis; chorismate biosynthesis; chorismate from D-erythrose 4-phosphate and phosphoenolpyruvate: step 4/7.</text>
</comment>
<evidence type="ECO:0000313" key="13">
    <source>
        <dbReference type="Proteomes" id="UP000199300"/>
    </source>
</evidence>
<evidence type="ECO:0000259" key="11">
    <source>
        <dbReference type="Pfam" id="PF18317"/>
    </source>
</evidence>
<organism evidence="12 13">
    <name type="scientific">Amphibacillus marinus</name>
    <dbReference type="NCBI Taxonomy" id="872970"/>
    <lineage>
        <taxon>Bacteria</taxon>
        <taxon>Bacillati</taxon>
        <taxon>Bacillota</taxon>
        <taxon>Bacilli</taxon>
        <taxon>Bacillales</taxon>
        <taxon>Bacillaceae</taxon>
        <taxon>Amphibacillus</taxon>
    </lineage>
</organism>
<feature type="binding site" evidence="8">
    <location>
        <position position="85"/>
    </location>
    <ligand>
        <name>shikimate</name>
        <dbReference type="ChEBI" id="CHEBI:36208"/>
    </ligand>
</feature>
<dbReference type="InterPro" id="IPR006151">
    <property type="entry name" value="Shikm_DH/Glu-tRNA_Rdtase"/>
</dbReference>
<dbReference type="Pfam" id="PF08501">
    <property type="entry name" value="Shikimate_dh_N"/>
    <property type="match status" value="1"/>
</dbReference>
<gene>
    <name evidence="8" type="primary">aroE</name>
    <name evidence="12" type="ORF">SAMN04488134_106101</name>
</gene>
<dbReference type="AlphaFoldDB" id="A0A1H8NTM5"/>
<name>A0A1H8NTM5_9BACI</name>
<dbReference type="GO" id="GO:0009073">
    <property type="term" value="P:aromatic amino acid family biosynthetic process"/>
    <property type="evidence" value="ECO:0007669"/>
    <property type="project" value="UniProtKB-KW"/>
</dbReference>
<dbReference type="InterPro" id="IPR041121">
    <property type="entry name" value="SDH_C"/>
</dbReference>
<dbReference type="InterPro" id="IPR022893">
    <property type="entry name" value="Shikimate_DH_fam"/>
</dbReference>
<evidence type="ECO:0000259" key="10">
    <source>
        <dbReference type="Pfam" id="PF08501"/>
    </source>
</evidence>
<comment type="caution">
    <text evidence="8">Lacks conserved residue(s) required for the propagation of feature annotation.</text>
</comment>
<dbReference type="GO" id="GO:0050661">
    <property type="term" value="F:NADP binding"/>
    <property type="evidence" value="ECO:0007669"/>
    <property type="project" value="InterPro"/>
</dbReference>
<dbReference type="GO" id="GO:0004764">
    <property type="term" value="F:shikimate 3-dehydrogenase (NADP+) activity"/>
    <property type="evidence" value="ECO:0007669"/>
    <property type="project" value="UniProtKB-UniRule"/>
</dbReference>
<dbReference type="InterPro" id="IPR046346">
    <property type="entry name" value="Aminoacid_DH-like_N_sf"/>
</dbReference>